<dbReference type="AlphaFoldDB" id="A0A2G5PBF9"/>
<keyword evidence="3" id="KW-0808">Transferase</keyword>
<dbReference type="Gene3D" id="3.30.420.40">
    <property type="match status" value="2"/>
</dbReference>
<dbReference type="GO" id="GO:0042732">
    <property type="term" value="P:D-xylose metabolic process"/>
    <property type="evidence" value="ECO:0007669"/>
    <property type="project" value="UniProtKB-KW"/>
</dbReference>
<keyword evidence="2" id="KW-0859">Xylose metabolism</keyword>
<dbReference type="EMBL" id="PDCN02000010">
    <property type="protein sequence ID" value="PIB75390.1"/>
    <property type="molecule type" value="Genomic_DNA"/>
</dbReference>
<dbReference type="RefSeq" id="WP_090586861.1">
    <property type="nucleotide sequence ID" value="NZ_CP104302.1"/>
</dbReference>
<comment type="caution">
    <text evidence="7">The sequence shown here is derived from an EMBL/GenBank/DDBJ whole genome shotgun (WGS) entry which is preliminary data.</text>
</comment>
<evidence type="ECO:0000313" key="8">
    <source>
        <dbReference type="Proteomes" id="UP000230551"/>
    </source>
</evidence>
<dbReference type="InterPro" id="IPR043129">
    <property type="entry name" value="ATPase_NBD"/>
</dbReference>
<dbReference type="GO" id="GO:0016301">
    <property type="term" value="F:kinase activity"/>
    <property type="evidence" value="ECO:0007669"/>
    <property type="project" value="UniProtKB-KW"/>
</dbReference>
<dbReference type="PANTHER" id="PTHR43095:SF5">
    <property type="entry name" value="XYLULOSE KINASE"/>
    <property type="match status" value="1"/>
</dbReference>
<keyword evidence="8" id="KW-1185">Reference proteome</keyword>
<evidence type="ECO:0000259" key="5">
    <source>
        <dbReference type="Pfam" id="PF00370"/>
    </source>
</evidence>
<dbReference type="Pfam" id="PF00370">
    <property type="entry name" value="FGGY_N"/>
    <property type="match status" value="1"/>
</dbReference>
<evidence type="ECO:0000256" key="2">
    <source>
        <dbReference type="ARBA" id="ARBA00022629"/>
    </source>
</evidence>
<dbReference type="STRING" id="85968.GCA_900073015_00984"/>
<evidence type="ECO:0008006" key="9">
    <source>
        <dbReference type="Google" id="ProtNLM"/>
    </source>
</evidence>
<dbReference type="InterPro" id="IPR018485">
    <property type="entry name" value="FGGY_C"/>
</dbReference>
<dbReference type="OrthoDB" id="9782710at2"/>
<dbReference type="SUPFAM" id="SSF53067">
    <property type="entry name" value="Actin-like ATPase domain"/>
    <property type="match status" value="2"/>
</dbReference>
<reference evidence="7 8" key="1">
    <citation type="journal article" date="2017" name="Infect. Genet. Evol.">
        <title>The new phylogeny of the genus Mycobacterium: The old and the news.</title>
        <authorList>
            <person name="Tortoli E."/>
            <person name="Fedrizzi T."/>
            <person name="Meehan C.J."/>
            <person name="Trovato A."/>
            <person name="Grottola A."/>
            <person name="Giacobazzi E."/>
            <person name="Serpini G.F."/>
            <person name="Tagliazucchi S."/>
            <person name="Fabio A."/>
            <person name="Bettua C."/>
            <person name="Bertorelli R."/>
            <person name="Frascaro F."/>
            <person name="De Sanctis V."/>
            <person name="Pecorari M."/>
            <person name="Jousson O."/>
            <person name="Segata N."/>
            <person name="Cirillo D.M."/>
        </authorList>
    </citation>
    <scope>NUCLEOTIDE SEQUENCE [LARGE SCALE GENOMIC DNA]</scope>
    <source>
        <strain evidence="7 8">CIP1034565</strain>
    </source>
</reference>
<feature type="domain" description="Carbohydrate kinase FGGY N-terminal" evidence="5">
    <location>
        <begin position="5"/>
        <end position="244"/>
    </location>
</feature>
<dbReference type="InterPro" id="IPR000577">
    <property type="entry name" value="Carb_kinase_FGGY"/>
</dbReference>
<gene>
    <name evidence="7" type="ORF">CQY22_009635</name>
</gene>
<sequence length="477" mass="50159">MTGCFLGIDLGTSGLKAALLGTDGAVLAVATAEYGYESPHPGWAQIDPELWLRAARRAVGEVLDAAGPAEVLAIGVDGQMHGLVLVDADGEPVAPALLWPDNRASGLLERWRRVPDAQSLRELLNPLAAGMTGPMLDWVAREWPERYACARKMLCPKDWLRSRLIPGVFVSDPSDASATLLWNAVNDDWHHRLVGQLGLNHGLLPEVRPSAEVAGVLESGVTRDWGLPAGAPVTVGAGDVAATLEAVDSPAFELSIVLGSGAQALSWEPGGRPGAEPDRPVRFHTYRAADERRYAMAASLNGGLVLGHARTLLGMSWQQLFASPFLELAVDDPLFLPFLFGERVPTPISAGHCSWTGINSSTTPEILAAVAVEGVLFGIRRAVESLPDTGGGVQLVGGAGSNPRVRQLLADILDRPVTGRAIPNATAVGAALLAARMAGVEVTLPQDGAPAVAEPSGSADDRYRRFLAQTEQITAGA</sequence>
<keyword evidence="2" id="KW-0119">Carbohydrate metabolism</keyword>
<dbReference type="Proteomes" id="UP000230551">
    <property type="component" value="Unassembled WGS sequence"/>
</dbReference>
<organism evidence="7 8">
    <name type="scientific">Mycolicibacterium brumae</name>
    <dbReference type="NCBI Taxonomy" id="85968"/>
    <lineage>
        <taxon>Bacteria</taxon>
        <taxon>Bacillati</taxon>
        <taxon>Actinomycetota</taxon>
        <taxon>Actinomycetes</taxon>
        <taxon>Mycobacteriales</taxon>
        <taxon>Mycobacteriaceae</taxon>
        <taxon>Mycolicibacterium</taxon>
    </lineage>
</organism>
<dbReference type="PANTHER" id="PTHR43095">
    <property type="entry name" value="SUGAR KINASE"/>
    <property type="match status" value="1"/>
</dbReference>
<keyword evidence="4" id="KW-0418">Kinase</keyword>
<protein>
    <recommendedName>
        <fullName evidence="9">Xylulose kinase</fullName>
    </recommendedName>
</protein>
<feature type="domain" description="Carbohydrate kinase FGGY C-terminal" evidence="6">
    <location>
        <begin position="322"/>
        <end position="437"/>
    </location>
</feature>
<dbReference type="Pfam" id="PF02782">
    <property type="entry name" value="FGGY_C"/>
    <property type="match status" value="1"/>
</dbReference>
<dbReference type="InterPro" id="IPR018484">
    <property type="entry name" value="FGGY_N"/>
</dbReference>
<comment type="similarity">
    <text evidence="1">Belongs to the FGGY kinase family.</text>
</comment>
<evidence type="ECO:0000256" key="3">
    <source>
        <dbReference type="ARBA" id="ARBA00022679"/>
    </source>
</evidence>
<proteinExistence type="inferred from homology"/>
<accession>A0A2G5PBF9</accession>
<evidence type="ECO:0000313" key="7">
    <source>
        <dbReference type="EMBL" id="PIB75390.1"/>
    </source>
</evidence>
<dbReference type="PIRSF" id="PIRSF000538">
    <property type="entry name" value="GlpK"/>
    <property type="match status" value="1"/>
</dbReference>
<dbReference type="InterPro" id="IPR050406">
    <property type="entry name" value="FGGY_Carb_Kinase"/>
</dbReference>
<evidence type="ECO:0000256" key="4">
    <source>
        <dbReference type="ARBA" id="ARBA00022777"/>
    </source>
</evidence>
<name>A0A2G5PBF9_9MYCO</name>
<evidence type="ECO:0000259" key="6">
    <source>
        <dbReference type="Pfam" id="PF02782"/>
    </source>
</evidence>
<evidence type="ECO:0000256" key="1">
    <source>
        <dbReference type="ARBA" id="ARBA00009156"/>
    </source>
</evidence>